<dbReference type="EMBL" id="CP065748">
    <property type="protein sequence ID" value="QPS83478.1"/>
    <property type="molecule type" value="Genomic_DNA"/>
</dbReference>
<dbReference type="RefSeq" id="WP_016453106.1">
    <property type="nucleotide sequence ID" value="NZ_CP065748.1"/>
</dbReference>
<protein>
    <submittedName>
        <fullName evidence="2">Secretion activator protein</fullName>
    </submittedName>
</protein>
<dbReference type="SUPFAM" id="SSF53955">
    <property type="entry name" value="Lysozyme-like"/>
    <property type="match status" value="1"/>
</dbReference>
<dbReference type="Proteomes" id="UP000595064">
    <property type="component" value="Chromosome"/>
</dbReference>
<keyword evidence="4" id="KW-1185">Reference proteome</keyword>
<dbReference type="EMBL" id="CP065748">
    <property type="protein sequence ID" value="QPS78588.1"/>
    <property type="molecule type" value="Genomic_DNA"/>
</dbReference>
<dbReference type="KEGG" id="dla:I6G47_16265"/>
<sequence>MNFDQAFDRLIGHEGKFTANPADDGNWTGGRQGRGELKGTKYGISAAAYPHLDIKGLTLEQAKAIYLEDFWDVIGRAHPSIKFQVFDAAVNHGRGNAVRILQRAVNVADDGIWGPRSQAALDVMQELRGHNDVLLRFLGFRLKFWASLAKFDQFGRGWTNRGAENLLFAAEDN</sequence>
<accession>A0A7T2YNG3</accession>
<organism evidence="2 4">
    <name type="scientific">Delftia lacustris</name>
    <dbReference type="NCBI Taxonomy" id="558537"/>
    <lineage>
        <taxon>Bacteria</taxon>
        <taxon>Pseudomonadati</taxon>
        <taxon>Pseudomonadota</taxon>
        <taxon>Betaproteobacteria</taxon>
        <taxon>Burkholderiales</taxon>
        <taxon>Comamonadaceae</taxon>
        <taxon>Delftia</taxon>
    </lineage>
</organism>
<dbReference type="KEGG" id="dla:I6G47_10585"/>
<dbReference type="InterPro" id="IPR023346">
    <property type="entry name" value="Lysozyme-like_dom_sf"/>
</dbReference>
<evidence type="ECO:0000313" key="3">
    <source>
        <dbReference type="EMBL" id="QPS83478.1"/>
    </source>
</evidence>
<reference evidence="2 4" key="1">
    <citation type="submission" date="2020-12" db="EMBL/GenBank/DDBJ databases">
        <title>FDA dAtabase for Regulatory Grade micrObial Sequences (FDA-ARGOS): Supporting development and validation of Infectious Disease Dx tests.</title>
        <authorList>
            <person name="Sproer C."/>
            <person name="Gronow S."/>
            <person name="Severitt S."/>
            <person name="Schroder I."/>
            <person name="Tallon L."/>
            <person name="Sadzewicz L."/>
            <person name="Zhao X."/>
            <person name="Boylan J."/>
            <person name="Ott S."/>
            <person name="Bowen H."/>
            <person name="Vavikolanu K."/>
            <person name="Mehta A."/>
            <person name="Aluvathingal J."/>
            <person name="Nadendla S."/>
            <person name="Lowell S."/>
            <person name="Myers T."/>
            <person name="Yan Y."/>
            <person name="Sichtig H."/>
        </authorList>
    </citation>
    <scope>NUCLEOTIDE SEQUENCE [LARGE SCALE GENOMIC DNA]</scope>
    <source>
        <strain evidence="2 4">FDAARGOS_890</strain>
    </source>
</reference>
<feature type="domain" description="TtsA-like Glycoside hydrolase family 108" evidence="1">
    <location>
        <begin position="8"/>
        <end position="93"/>
    </location>
</feature>
<dbReference type="Gene3D" id="1.20.141.10">
    <property type="entry name" value="Chitosanase, subunit A, domain 1"/>
    <property type="match status" value="1"/>
</dbReference>
<evidence type="ECO:0000313" key="2">
    <source>
        <dbReference type="EMBL" id="QPS78588.1"/>
    </source>
</evidence>
<evidence type="ECO:0000259" key="1">
    <source>
        <dbReference type="Pfam" id="PF05838"/>
    </source>
</evidence>
<dbReference type="AlphaFoldDB" id="A0A7T2YNG3"/>
<proteinExistence type="predicted"/>
<name>A0A7T2YNG3_9BURK</name>
<dbReference type="Pfam" id="PF05838">
    <property type="entry name" value="Glyco_hydro_108"/>
    <property type="match status" value="1"/>
</dbReference>
<dbReference type="InterPro" id="IPR008565">
    <property type="entry name" value="TtsA-like_GH18_dom"/>
</dbReference>
<gene>
    <name evidence="3" type="ORF">I6G47_10585</name>
    <name evidence="2" type="ORF">I6G47_16265</name>
</gene>
<dbReference type="CDD" id="cd13926">
    <property type="entry name" value="N-acetylmuramidase_GH108"/>
    <property type="match status" value="1"/>
</dbReference>
<evidence type="ECO:0000313" key="4">
    <source>
        <dbReference type="Proteomes" id="UP000595064"/>
    </source>
</evidence>